<gene>
    <name evidence="1" type="ordered locus">VIT_16s0013g01600</name>
</gene>
<dbReference type="HOGENOM" id="CLU_2417665_0_0_1"/>
<accession>D7U7B7</accession>
<organism evidence="1 2">
    <name type="scientific">Vitis vinifera</name>
    <name type="common">Grape</name>
    <dbReference type="NCBI Taxonomy" id="29760"/>
    <lineage>
        <taxon>Eukaryota</taxon>
        <taxon>Viridiplantae</taxon>
        <taxon>Streptophyta</taxon>
        <taxon>Embryophyta</taxon>
        <taxon>Tracheophyta</taxon>
        <taxon>Spermatophyta</taxon>
        <taxon>Magnoliopsida</taxon>
        <taxon>eudicotyledons</taxon>
        <taxon>Gunneridae</taxon>
        <taxon>Pentapetalae</taxon>
        <taxon>rosids</taxon>
        <taxon>Vitales</taxon>
        <taxon>Vitaceae</taxon>
        <taxon>Viteae</taxon>
        <taxon>Vitis</taxon>
    </lineage>
</organism>
<reference evidence="2" key="1">
    <citation type="journal article" date="2007" name="Nature">
        <title>The grapevine genome sequence suggests ancestral hexaploidization in major angiosperm phyla.</title>
        <authorList>
            <consortium name="The French-Italian Public Consortium for Grapevine Genome Characterization."/>
            <person name="Jaillon O."/>
            <person name="Aury J.-M."/>
            <person name="Noel B."/>
            <person name="Policriti A."/>
            <person name="Clepet C."/>
            <person name="Casagrande A."/>
            <person name="Choisne N."/>
            <person name="Aubourg S."/>
            <person name="Vitulo N."/>
            <person name="Jubin C."/>
            <person name="Vezzi A."/>
            <person name="Legeai F."/>
            <person name="Hugueney P."/>
            <person name="Dasilva C."/>
            <person name="Horner D."/>
            <person name="Mica E."/>
            <person name="Jublot D."/>
            <person name="Poulain J."/>
            <person name="Bruyere C."/>
            <person name="Billault A."/>
            <person name="Segurens B."/>
            <person name="Gouyvenoux M."/>
            <person name="Ugarte E."/>
            <person name="Cattonaro F."/>
            <person name="Anthouard V."/>
            <person name="Vico V."/>
            <person name="Del Fabbro C."/>
            <person name="Alaux M."/>
            <person name="Di Gaspero G."/>
            <person name="Dumas V."/>
            <person name="Felice N."/>
            <person name="Paillard S."/>
            <person name="Juman I."/>
            <person name="Moroldo M."/>
            <person name="Scalabrin S."/>
            <person name="Canaguier A."/>
            <person name="Le Clainche I."/>
            <person name="Malacrida G."/>
            <person name="Durand E."/>
            <person name="Pesole G."/>
            <person name="Laucou V."/>
            <person name="Chatelet P."/>
            <person name="Merdinoglu D."/>
            <person name="Delledonne M."/>
            <person name="Pezzotti M."/>
            <person name="Lecharny A."/>
            <person name="Scarpelli C."/>
            <person name="Artiguenave F."/>
            <person name="Pe M.E."/>
            <person name="Valle G."/>
            <person name="Morgante M."/>
            <person name="Caboche M."/>
            <person name="Adam-Blondon A.-F."/>
            <person name="Weissenbach J."/>
            <person name="Quetier F."/>
            <person name="Wincker P."/>
        </authorList>
    </citation>
    <scope>NUCLEOTIDE SEQUENCE [LARGE SCALE GENOMIC DNA]</scope>
    <source>
        <strain evidence="2">cv. Pinot noir / PN40024</strain>
    </source>
</reference>
<proteinExistence type="predicted"/>
<sequence length="92" mass="10077">MNQLHVLTKLNTKTSRTTNLSHLVDIASTKNLVDISKLLGLICRKISSKNTVLTTSSPRKLASCTWRGCTLLPTTLLHLQTLPSTLHSLLLG</sequence>
<evidence type="ECO:0000313" key="2">
    <source>
        <dbReference type="Proteomes" id="UP000009183"/>
    </source>
</evidence>
<name>D7U7B7_VITVI</name>
<dbReference type="Proteomes" id="UP000009183">
    <property type="component" value="Chromosome 16"/>
</dbReference>
<evidence type="ECO:0000313" key="1">
    <source>
        <dbReference type="EMBL" id="CBI38631.3"/>
    </source>
</evidence>
<dbReference type="InParanoid" id="D7U7B7"/>
<keyword evidence="2" id="KW-1185">Reference proteome</keyword>
<dbReference type="PaxDb" id="29760-VIT_16s0013g01600.t01"/>
<protein>
    <submittedName>
        <fullName evidence="1">Uncharacterized protein</fullName>
    </submittedName>
</protein>
<dbReference type="AlphaFoldDB" id="D7U7B7"/>
<dbReference type="EMBL" id="FN596738">
    <property type="protein sequence ID" value="CBI38631.3"/>
    <property type="molecule type" value="Genomic_DNA"/>
</dbReference>